<feature type="region of interest" description="Disordered" evidence="2">
    <location>
        <begin position="884"/>
        <end position="940"/>
    </location>
</feature>
<feature type="region of interest" description="Disordered" evidence="2">
    <location>
        <begin position="972"/>
        <end position="995"/>
    </location>
</feature>
<dbReference type="Ensembl" id="ENSNMLT00000019521.1">
    <property type="protein sequence ID" value="ENSNMLP00000017352.1"/>
    <property type="gene ID" value="ENSNMLG00000011478.1"/>
</dbReference>
<feature type="compositionally biased region" description="Low complexity" evidence="2">
    <location>
        <begin position="396"/>
        <end position="416"/>
    </location>
</feature>
<feature type="coiled-coil region" evidence="1">
    <location>
        <begin position="1014"/>
        <end position="1073"/>
    </location>
</feature>
<evidence type="ECO:0008006" key="5">
    <source>
        <dbReference type="Google" id="ProtNLM"/>
    </source>
</evidence>
<dbReference type="InterPro" id="IPR026636">
    <property type="entry name" value="MPHOSPH9"/>
</dbReference>
<evidence type="ECO:0000256" key="2">
    <source>
        <dbReference type="SAM" id="MobiDB-lite"/>
    </source>
</evidence>
<reference evidence="3" key="2">
    <citation type="submission" date="2025-09" db="UniProtKB">
        <authorList>
            <consortium name="Ensembl"/>
        </authorList>
    </citation>
    <scope>IDENTIFICATION</scope>
</reference>
<feature type="region of interest" description="Disordered" evidence="2">
    <location>
        <begin position="391"/>
        <end position="447"/>
    </location>
</feature>
<name>A0A8C6T6Y9_9GOBI</name>
<evidence type="ECO:0000313" key="4">
    <source>
        <dbReference type="Proteomes" id="UP000694523"/>
    </source>
</evidence>
<dbReference type="PANTHER" id="PTHR14926">
    <property type="entry name" value="M-PHASE PHOSPHOPROTEIN 9"/>
    <property type="match status" value="1"/>
</dbReference>
<dbReference type="Gene3D" id="1.20.5.340">
    <property type="match status" value="1"/>
</dbReference>
<keyword evidence="1" id="KW-0175">Coiled coil</keyword>
<feature type="compositionally biased region" description="Polar residues" evidence="2">
    <location>
        <begin position="217"/>
        <end position="231"/>
    </location>
</feature>
<dbReference type="GO" id="GO:0005814">
    <property type="term" value="C:centriole"/>
    <property type="evidence" value="ECO:0007669"/>
    <property type="project" value="TreeGrafter"/>
</dbReference>
<evidence type="ECO:0000256" key="1">
    <source>
        <dbReference type="SAM" id="Coils"/>
    </source>
</evidence>
<dbReference type="Proteomes" id="UP000694523">
    <property type="component" value="Unplaced"/>
</dbReference>
<organism evidence="3 4">
    <name type="scientific">Neogobius melanostomus</name>
    <name type="common">round goby</name>
    <dbReference type="NCBI Taxonomy" id="47308"/>
    <lineage>
        <taxon>Eukaryota</taxon>
        <taxon>Metazoa</taxon>
        <taxon>Chordata</taxon>
        <taxon>Craniata</taxon>
        <taxon>Vertebrata</taxon>
        <taxon>Euteleostomi</taxon>
        <taxon>Actinopterygii</taxon>
        <taxon>Neopterygii</taxon>
        <taxon>Teleostei</taxon>
        <taxon>Neoteleostei</taxon>
        <taxon>Acanthomorphata</taxon>
        <taxon>Gobiaria</taxon>
        <taxon>Gobiiformes</taxon>
        <taxon>Gobioidei</taxon>
        <taxon>Gobiidae</taxon>
        <taxon>Benthophilinae</taxon>
        <taxon>Neogobiini</taxon>
        <taxon>Neogobius</taxon>
    </lineage>
</organism>
<evidence type="ECO:0000313" key="3">
    <source>
        <dbReference type="Ensembl" id="ENSNMLP00000017352.1"/>
    </source>
</evidence>
<feature type="coiled-coil region" evidence="1">
    <location>
        <begin position="554"/>
        <end position="707"/>
    </location>
</feature>
<keyword evidence="4" id="KW-1185">Reference proteome</keyword>
<accession>A0A8C6T6Y9</accession>
<feature type="region of interest" description="Disordered" evidence="2">
    <location>
        <begin position="482"/>
        <end position="502"/>
    </location>
</feature>
<feature type="region of interest" description="Disordered" evidence="2">
    <location>
        <begin position="217"/>
        <end position="245"/>
    </location>
</feature>
<reference evidence="3" key="1">
    <citation type="submission" date="2025-08" db="UniProtKB">
        <authorList>
            <consortium name="Ensembl"/>
        </authorList>
    </citation>
    <scope>IDENTIFICATION</scope>
</reference>
<sequence>MPVLMGTEDKQTASQTTGGTVQYRPVDITAHKEIRDICLRPDVFEHGKNLPFINPTSIETLRALVQEIRSSGETNPELWKDCEGRWLHLFQLVEKQYQEQILAQQEQYQCHIQLIQDEIKALVQIQNRQPNVQPQKDLSKANVTEGCDYPTISTHCSNDNSSVKVCGIEVQEATMLSSGYGTMCTWESGIVTHKSAQEDKVSECRKKLPFFLNSADENQNAVKSQPKNSSAKKPGLERVTQQSNQQITFSTNQQLTSWVQRNKLRPKRNKTMPLSMKLTENEALHKKHVESHQPIQVKSTDSLDQHQPGGPLFNSYVLRRSDSLISETSGLTYWRLHENDLYHPLPDSFDSGVPHLKEESMSFIPHQLSLKEIYCNKQDCKQAFSMDPVTTRQSDHTSGFTSPSHFSSPSFSTPSHFGHRAETPITPDSMVESSHIPGDTDCLSDASSVSAARHATLKVQDQWGALPLTAKHNTSHHQAYMEKEQGWSQRYPNTPQTEGSASLEDPVILSLLRQNLREKHSRHVADLKSYYESEIQNLVDKLQLKDLPKDIERCKHLEKALTDATSRNQELEANNNSLEKKITEWSERYAVAGATVKSLSKRLEESKHSAKEKDALVVRLKIRIQQLEEAAQKAEREADEKEAKREREYKMLQDLLGEYDSLMKAHEGLKVNLVSTENKLVDALDQISELKKNISKMESQVKQLEHENQARVRCSSHNTQPSGAGLYHHPDLLLSPTKGNAVPDVTRTCSHSPSEQNNDAASLIQTNKSIKSLCNKFSNILSGHERPIDVAISESWNSPDCELSQSRFQEESCRPKEVSRRQGSCVMTPMMRAIVELEETRATQSRAPWVENSKSTFGFVEQRLKVPIQNRDIPQDLSKSLRRAEKSRVGALQRSLSPESHRSSSLPPPAQRNILPTTPSKRETLLMPLSAKSSPKRCPTENFSTAFGHLMPREEHLHHSPRKRLHFTAADQDVEQHTSDSASDVQPRDVNPQLDWDERDDNIGLSHLDRLQSLSDAERLFDELTQEKLQIEAALRRIPGTGSRVSLQTRLDEVALEKRLERLNQDLGSLRMTLKRFHVLRSSANL</sequence>
<feature type="compositionally biased region" description="Polar residues" evidence="2">
    <location>
        <begin position="486"/>
        <end position="500"/>
    </location>
</feature>
<dbReference type="PANTHER" id="PTHR14926:SF1">
    <property type="entry name" value="M-PHASE PHOSPHOPROTEIN 9"/>
    <property type="match status" value="1"/>
</dbReference>
<dbReference type="AlphaFoldDB" id="A0A8C6T6Y9"/>
<protein>
    <recommendedName>
        <fullName evidence="5">M-phase phosphoprotein 9</fullName>
    </recommendedName>
</protein>
<proteinExistence type="predicted"/>